<dbReference type="RefSeq" id="WP_089745604.1">
    <property type="nucleotide sequence ID" value="NZ_FOGF01000002.1"/>
</dbReference>
<dbReference type="GO" id="GO:0016805">
    <property type="term" value="F:dipeptidase activity"/>
    <property type="evidence" value="ECO:0007669"/>
    <property type="project" value="UniProtKB-KW"/>
</dbReference>
<dbReference type="EC" id="3.4.-.-" evidence="6"/>
<keyword evidence="8" id="KW-1185">Reference proteome</keyword>
<dbReference type="GO" id="GO:0006508">
    <property type="term" value="P:proteolysis"/>
    <property type="evidence" value="ECO:0007669"/>
    <property type="project" value="UniProtKB-KW"/>
</dbReference>
<dbReference type="PANTHER" id="PTHR12994">
    <property type="entry name" value="SECERNIN"/>
    <property type="match status" value="1"/>
</dbReference>
<evidence type="ECO:0000256" key="3">
    <source>
        <dbReference type="ARBA" id="ARBA00022670"/>
    </source>
</evidence>
<dbReference type="EMBL" id="FOGF01000002">
    <property type="protein sequence ID" value="SEQ58722.1"/>
    <property type="molecule type" value="Genomic_DNA"/>
</dbReference>
<keyword evidence="4 6" id="KW-0378">Hydrolase</keyword>
<dbReference type="Pfam" id="PF03577">
    <property type="entry name" value="Peptidase_C69"/>
    <property type="match status" value="1"/>
</dbReference>
<evidence type="ECO:0000256" key="6">
    <source>
        <dbReference type="RuleBase" id="RU364089"/>
    </source>
</evidence>
<dbReference type="InterPro" id="IPR005322">
    <property type="entry name" value="Peptidase_C69"/>
</dbReference>
<organism evidence="7 8">
    <name type="scientific">Granulicatella balaenopterae</name>
    <dbReference type="NCBI Taxonomy" id="137733"/>
    <lineage>
        <taxon>Bacteria</taxon>
        <taxon>Bacillati</taxon>
        <taxon>Bacillota</taxon>
        <taxon>Bacilli</taxon>
        <taxon>Lactobacillales</taxon>
        <taxon>Carnobacteriaceae</taxon>
        <taxon>Granulicatella</taxon>
    </lineage>
</organism>
<protein>
    <recommendedName>
        <fullName evidence="6">Dipeptidase</fullName>
        <ecNumber evidence="6">3.4.-.-</ecNumber>
    </recommendedName>
</protein>
<gene>
    <name evidence="7" type="ORF">SAMN05421767_10229</name>
</gene>
<sequence length="501" mass="56786">MACTTILVGKKATYDGSTFVARNEDSPSGQFTPKKFTVVQPKEQPKHYKSLLAHTEIPLPEKAMRYTCMPDALGNMGIWGAFGVNELNVSMSATETITSNERVLAADPLVEFIPAKGNPGEDGYQSEQIGGISEEDFVTLILPYMTSARDGVIRLGKLLEEYGTYEMNGIAFQDVDEIWWLETIGGHHWIAKRVPDDSYVVMPNQLGIDSFDFDDAFGEQVEHMCSSDMREFVKDNHLDLSLNDEFNPRDAFGSHSDADHVYNTPRAWIIQRYFNPKTSRWDGCHADYKPMSDNIPWSRKPERKITVEDIKYTLSHHFQGTPYDPYNTHGDLSQKGSFRPIGINRNNVLGLVQIRPYMPEAIRSLEWIAYGSNVFNAFVPFYANINQTPEYMGNTTAEVTTNNFYWANRLIGAMADSHFAENASHIERYQNELQARASELVHNADQEFLKNPVSYWDASEFCQKVNQDIATLAKEQTQDTLDKVLYTSSSLMQNGFSRSDA</sequence>
<dbReference type="GO" id="GO:0070004">
    <property type="term" value="F:cysteine-type exopeptidase activity"/>
    <property type="evidence" value="ECO:0007669"/>
    <property type="project" value="InterPro"/>
</dbReference>
<dbReference type="NCBIfam" id="NF033678">
    <property type="entry name" value="C69_fam_dipept"/>
    <property type="match status" value="1"/>
</dbReference>
<dbReference type="InterPro" id="IPR047804">
    <property type="entry name" value="C69_dipept_A-like"/>
</dbReference>
<dbReference type="AlphaFoldDB" id="A0A1H9H8T2"/>
<evidence type="ECO:0000313" key="8">
    <source>
        <dbReference type="Proteomes" id="UP000198556"/>
    </source>
</evidence>
<dbReference type="OrthoDB" id="9764088at2"/>
<keyword evidence="5 6" id="KW-0224">Dipeptidase</keyword>
<evidence type="ECO:0000256" key="2">
    <source>
        <dbReference type="ARBA" id="ARBA00007225"/>
    </source>
</evidence>
<dbReference type="STRING" id="137733.SAMN05421767_10229"/>
<keyword evidence="3 6" id="KW-0645">Protease</keyword>
<proteinExistence type="inferred from homology"/>
<evidence type="ECO:0000256" key="4">
    <source>
        <dbReference type="ARBA" id="ARBA00022801"/>
    </source>
</evidence>
<dbReference type="PANTHER" id="PTHR12994:SF17">
    <property type="entry name" value="LD30995P"/>
    <property type="match status" value="1"/>
</dbReference>
<accession>A0A1H9H8T2</accession>
<name>A0A1H9H8T2_9LACT</name>
<evidence type="ECO:0000256" key="1">
    <source>
        <dbReference type="ARBA" id="ARBA00001670"/>
    </source>
</evidence>
<evidence type="ECO:0000313" key="7">
    <source>
        <dbReference type="EMBL" id="SEQ58722.1"/>
    </source>
</evidence>
<dbReference type="Proteomes" id="UP000198556">
    <property type="component" value="Unassembled WGS sequence"/>
</dbReference>
<comment type="catalytic activity">
    <reaction evidence="1">
        <text>an L-aminoacyl-L-amino acid + H2O = 2 an L-alpha-amino acid</text>
        <dbReference type="Rhea" id="RHEA:48940"/>
        <dbReference type="ChEBI" id="CHEBI:15377"/>
        <dbReference type="ChEBI" id="CHEBI:59869"/>
        <dbReference type="ChEBI" id="CHEBI:77460"/>
        <dbReference type="EC" id="3.4.13.19"/>
    </reaction>
</comment>
<comment type="similarity">
    <text evidence="2 6">Belongs to the peptidase C69 family.</text>
</comment>
<reference evidence="7 8" key="1">
    <citation type="submission" date="2016-10" db="EMBL/GenBank/DDBJ databases">
        <authorList>
            <person name="de Groot N.N."/>
        </authorList>
    </citation>
    <scope>NUCLEOTIDE SEQUENCE [LARGE SCALE GENOMIC DNA]</scope>
    <source>
        <strain evidence="7 8">DSM 15827</strain>
    </source>
</reference>
<evidence type="ECO:0000256" key="5">
    <source>
        <dbReference type="ARBA" id="ARBA00022997"/>
    </source>
</evidence>